<dbReference type="NCBIfam" id="NF005305">
    <property type="entry name" value="PRK06836.1"/>
    <property type="match status" value="1"/>
</dbReference>
<dbReference type="InterPro" id="IPR015422">
    <property type="entry name" value="PyrdxlP-dep_Trfase_small"/>
</dbReference>
<feature type="domain" description="Aminotransferase class I/classII large" evidence="2">
    <location>
        <begin position="46"/>
        <end position="377"/>
    </location>
</feature>
<dbReference type="PANTHER" id="PTHR42691:SF1">
    <property type="entry name" value="ASPARTATE AMINOTRANSFERASE YHDR-RELATED"/>
    <property type="match status" value="1"/>
</dbReference>
<dbReference type="InterPro" id="IPR004838">
    <property type="entry name" value="NHTrfase_class1_PyrdxlP-BS"/>
</dbReference>
<dbReference type="InterPro" id="IPR015421">
    <property type="entry name" value="PyrdxlP-dep_Trfase_major"/>
</dbReference>
<dbReference type="Gene3D" id="3.90.1150.10">
    <property type="entry name" value="Aspartate Aminotransferase, domain 1"/>
    <property type="match status" value="2"/>
</dbReference>
<evidence type="ECO:0000313" key="4">
    <source>
        <dbReference type="Proteomes" id="UP000253490"/>
    </source>
</evidence>
<keyword evidence="1 3" id="KW-0808">Transferase</keyword>
<dbReference type="RefSeq" id="WP_113921427.1">
    <property type="nucleotide sequence ID" value="NZ_QNRX01000017.1"/>
</dbReference>
<dbReference type="GO" id="GO:0008483">
    <property type="term" value="F:transaminase activity"/>
    <property type="evidence" value="ECO:0007669"/>
    <property type="project" value="UniProtKB-KW"/>
</dbReference>
<comment type="similarity">
    <text evidence="1">Belongs to the class-I pyridoxal-phosphate-dependent aminotransferase family.</text>
</comment>
<dbReference type="InterPro" id="IPR015424">
    <property type="entry name" value="PyrdxlP-dep_Trfase"/>
</dbReference>
<organism evidence="3 4">
    <name type="scientific">Alkalibaculum bacchi</name>
    <dbReference type="NCBI Taxonomy" id="645887"/>
    <lineage>
        <taxon>Bacteria</taxon>
        <taxon>Bacillati</taxon>
        <taxon>Bacillota</taxon>
        <taxon>Clostridia</taxon>
        <taxon>Eubacteriales</taxon>
        <taxon>Eubacteriaceae</taxon>
        <taxon>Alkalibaculum</taxon>
    </lineage>
</organism>
<evidence type="ECO:0000313" key="3">
    <source>
        <dbReference type="EMBL" id="RBP59972.1"/>
    </source>
</evidence>
<dbReference type="OrthoDB" id="9802328at2"/>
<dbReference type="PANTHER" id="PTHR42691">
    <property type="entry name" value="ASPARTATE AMINOTRANSFERASE YHDR-RELATED"/>
    <property type="match status" value="1"/>
</dbReference>
<dbReference type="InterPro" id="IPR004839">
    <property type="entry name" value="Aminotransferase_I/II_large"/>
</dbReference>
<dbReference type="EMBL" id="QNRX01000017">
    <property type="protein sequence ID" value="RBP59972.1"/>
    <property type="molecule type" value="Genomic_DNA"/>
</dbReference>
<dbReference type="PROSITE" id="PS00105">
    <property type="entry name" value="AA_TRANSFER_CLASS_1"/>
    <property type="match status" value="1"/>
</dbReference>
<dbReference type="EC" id="2.6.1.-" evidence="1"/>
<gene>
    <name evidence="3" type="ORF">DES36_11767</name>
</gene>
<protein>
    <recommendedName>
        <fullName evidence="1">Aminotransferase</fullName>
        <ecNumber evidence="1">2.6.1.-</ecNumber>
    </recommendedName>
</protein>
<dbReference type="AlphaFoldDB" id="A0A366I2G9"/>
<name>A0A366I2G9_9FIRM</name>
<keyword evidence="4" id="KW-1185">Reference proteome</keyword>
<dbReference type="Pfam" id="PF00155">
    <property type="entry name" value="Aminotran_1_2"/>
    <property type="match status" value="1"/>
</dbReference>
<proteinExistence type="inferred from homology"/>
<sequence length="393" mass="43898">MFSENMVQKLESSSWIRVMFEEGNRLAKIYGADKVYDYSLGNPFDEPPAEVQESLLKHITSGEPGLHKYMSNSGYGDVRAKIAKKLQEESTVSISDNNIVMTVGAAGGLNVVLKSLLNEGEEVMVFAPYFVDYGSYVSNFGGKTVVVPANTETFEPNIEEFEKRINAKTKAIILNTPNNPTGVVYSEEILKRIEEILQKKGKEFNTTIYVISDEPYSKIVYDDIKVPSIISIFQNAIVVDSFSKSLGLAGERIGYIAASSNIEDISTLVNVFIYCTRVLGFVNAPALFQKVVGDCLYVKPNVEDYKAKRDFLYENLVRIGFKVNKPQGAFYLFPKALISNDIEFTQAATKHNLLLVPGSGFGCPGYFRMSYCVNFDMIRNSIPAFERLAEDFK</sequence>
<keyword evidence="1 3" id="KW-0032">Aminotransferase</keyword>
<dbReference type="GO" id="GO:0030170">
    <property type="term" value="F:pyridoxal phosphate binding"/>
    <property type="evidence" value="ECO:0007669"/>
    <property type="project" value="InterPro"/>
</dbReference>
<dbReference type="SUPFAM" id="SSF53383">
    <property type="entry name" value="PLP-dependent transferases"/>
    <property type="match status" value="1"/>
</dbReference>
<comment type="cofactor">
    <cofactor evidence="1">
        <name>pyridoxal 5'-phosphate</name>
        <dbReference type="ChEBI" id="CHEBI:597326"/>
    </cofactor>
</comment>
<evidence type="ECO:0000259" key="2">
    <source>
        <dbReference type="Pfam" id="PF00155"/>
    </source>
</evidence>
<accession>A0A366I2G9</accession>
<dbReference type="Gene3D" id="3.40.640.10">
    <property type="entry name" value="Type I PLP-dependent aspartate aminotransferase-like (Major domain)"/>
    <property type="match status" value="1"/>
</dbReference>
<evidence type="ECO:0000256" key="1">
    <source>
        <dbReference type="RuleBase" id="RU000481"/>
    </source>
</evidence>
<dbReference type="CDD" id="cd00609">
    <property type="entry name" value="AAT_like"/>
    <property type="match status" value="1"/>
</dbReference>
<comment type="caution">
    <text evidence="3">The sequence shown here is derived from an EMBL/GenBank/DDBJ whole genome shotgun (WGS) entry which is preliminary data.</text>
</comment>
<dbReference type="Proteomes" id="UP000253490">
    <property type="component" value="Unassembled WGS sequence"/>
</dbReference>
<reference evidence="3 4" key="1">
    <citation type="submission" date="2018-06" db="EMBL/GenBank/DDBJ databases">
        <title>Genomic Encyclopedia of Type Strains, Phase IV (KMG-IV): sequencing the most valuable type-strain genomes for metagenomic binning, comparative biology and taxonomic classification.</title>
        <authorList>
            <person name="Goeker M."/>
        </authorList>
    </citation>
    <scope>NUCLEOTIDE SEQUENCE [LARGE SCALE GENOMIC DNA]</scope>
    <source>
        <strain evidence="3 4">DSM 22112</strain>
    </source>
</reference>